<evidence type="ECO:0000313" key="2">
    <source>
        <dbReference type="Proteomes" id="UP000646523"/>
    </source>
</evidence>
<dbReference type="Pfam" id="PF14196">
    <property type="entry name" value="ATC_hydrolase"/>
    <property type="match status" value="1"/>
</dbReference>
<dbReference type="Proteomes" id="UP000646523">
    <property type="component" value="Unassembled WGS sequence"/>
</dbReference>
<sequence length="331" mass="36411">MSHESSDVMTSLVTTLTHEARIIRHAGLAYTRARQEVGLATVERALRGYFDWRAVAAAGRGGHGLPGIVGAWGTAELLSVNAEKWGELRVGEAGLRLELHSTPELLHYRASGVPAFALIHYRALVSALMRAADLPDDVRAGWQGDSLVLEAGQTPTPGEEARPGVPLTGEEGLALLKATSENRGALLVYLGREAEQSFGADGDLMFREAIRGFGAERGAAMRLDHLSKGLTLDLVNMMELYDSGGNEDVWQYRDEGTLTPVEWSQDCTFCPFVQPWHDLDGLRYGEIYDYEFHVSQFKAYREDIEVKWGELMSRGDATCEFRFSIPGPVPA</sequence>
<keyword evidence="2" id="KW-1185">Reference proteome</keyword>
<dbReference type="EMBL" id="BMNH01000027">
    <property type="protein sequence ID" value="GGO79080.1"/>
    <property type="molecule type" value="Genomic_DNA"/>
</dbReference>
<reference evidence="1" key="1">
    <citation type="journal article" date="2014" name="Int. J. Syst. Evol. Microbiol.">
        <title>Complete genome sequence of Corynebacterium casei LMG S-19264T (=DSM 44701T), isolated from a smear-ripened cheese.</title>
        <authorList>
            <consortium name="US DOE Joint Genome Institute (JGI-PGF)"/>
            <person name="Walter F."/>
            <person name="Albersmeier A."/>
            <person name="Kalinowski J."/>
            <person name="Ruckert C."/>
        </authorList>
    </citation>
    <scope>NUCLEOTIDE SEQUENCE</scope>
    <source>
        <strain evidence="1">CGMCC 4.7368</strain>
    </source>
</reference>
<dbReference type="InterPro" id="IPR026002">
    <property type="entry name" value="ATC_hydrolase-like"/>
</dbReference>
<comment type="caution">
    <text evidence="1">The sequence shown here is derived from an EMBL/GenBank/DDBJ whole genome shotgun (WGS) entry which is preliminary data.</text>
</comment>
<protein>
    <recommendedName>
        <fullName evidence="3">L-2-amino-thiazoline-4-carboxylic acid hydrolase</fullName>
    </recommendedName>
</protein>
<reference evidence="1" key="2">
    <citation type="submission" date="2020-09" db="EMBL/GenBank/DDBJ databases">
        <authorList>
            <person name="Sun Q."/>
            <person name="Zhou Y."/>
        </authorList>
    </citation>
    <scope>NUCLEOTIDE SEQUENCE</scope>
    <source>
        <strain evidence="1">CGMCC 4.7368</strain>
    </source>
</reference>
<accession>A0A918DRK5</accession>
<evidence type="ECO:0000313" key="1">
    <source>
        <dbReference type="EMBL" id="GGO79080.1"/>
    </source>
</evidence>
<name>A0A918DRK5_9ACTN</name>
<dbReference type="AlphaFoldDB" id="A0A918DRK5"/>
<dbReference type="RefSeq" id="WP_189127799.1">
    <property type="nucleotide sequence ID" value="NZ_BMNH01000027.1"/>
</dbReference>
<organism evidence="1 2">
    <name type="scientific">Nonomuraea cavernae</name>
    <dbReference type="NCBI Taxonomy" id="2045107"/>
    <lineage>
        <taxon>Bacteria</taxon>
        <taxon>Bacillati</taxon>
        <taxon>Actinomycetota</taxon>
        <taxon>Actinomycetes</taxon>
        <taxon>Streptosporangiales</taxon>
        <taxon>Streptosporangiaceae</taxon>
        <taxon>Nonomuraea</taxon>
    </lineage>
</organism>
<evidence type="ECO:0008006" key="3">
    <source>
        <dbReference type="Google" id="ProtNLM"/>
    </source>
</evidence>
<proteinExistence type="predicted"/>
<gene>
    <name evidence="1" type="ORF">GCM10012289_62560</name>
</gene>